<dbReference type="PIRSF" id="PIRSF001369">
    <property type="entry name" value="Citrate_synth"/>
    <property type="match status" value="1"/>
</dbReference>
<dbReference type="InterPro" id="IPR011278">
    <property type="entry name" value="2-MeCitrate/Citrate_synth_II"/>
</dbReference>
<dbReference type="GO" id="GO:0005975">
    <property type="term" value="P:carbohydrate metabolic process"/>
    <property type="evidence" value="ECO:0007669"/>
    <property type="project" value="TreeGrafter"/>
</dbReference>
<dbReference type="NCBIfam" id="TIGR01800">
    <property type="entry name" value="cit_synth_II"/>
    <property type="match status" value="1"/>
</dbReference>
<dbReference type="PRINTS" id="PR00143">
    <property type="entry name" value="CITRTSNTHASE"/>
</dbReference>
<evidence type="ECO:0000256" key="4">
    <source>
        <dbReference type="ARBA" id="ARBA00022679"/>
    </source>
</evidence>
<organism evidence="8 9">
    <name type="scientific">Nitrospira defluvii</name>
    <dbReference type="NCBI Taxonomy" id="330214"/>
    <lineage>
        <taxon>Bacteria</taxon>
        <taxon>Pseudomonadati</taxon>
        <taxon>Nitrospirota</taxon>
        <taxon>Nitrospiria</taxon>
        <taxon>Nitrospirales</taxon>
        <taxon>Nitrospiraceae</taxon>
        <taxon>Nitrospira</taxon>
    </lineage>
</organism>
<evidence type="ECO:0000256" key="7">
    <source>
        <dbReference type="PIRSR" id="PIRSR001369-1"/>
    </source>
</evidence>
<dbReference type="AlphaFoldDB" id="D8PHT4"/>
<dbReference type="GO" id="GO:0036440">
    <property type="term" value="F:citrate synthase activity"/>
    <property type="evidence" value="ECO:0007669"/>
    <property type="project" value="UniProtKB-EC"/>
</dbReference>
<dbReference type="OrthoDB" id="9800864at2"/>
<proteinExistence type="inferred from homology"/>
<dbReference type="InterPro" id="IPR024176">
    <property type="entry name" value="Citrate_synthase_bac-typ"/>
</dbReference>
<keyword evidence="4 6" id="KW-0808">Transferase</keyword>
<dbReference type="KEGG" id="nde:NIDE3127"/>
<dbReference type="Pfam" id="PF00285">
    <property type="entry name" value="Citrate_synt"/>
    <property type="match status" value="1"/>
</dbReference>
<dbReference type="SUPFAM" id="SSF48256">
    <property type="entry name" value="Citrate synthase"/>
    <property type="match status" value="1"/>
</dbReference>
<name>D8PHT4_9BACT</name>
<sequence length="392" mass="43540">MNQAIQEQPGTKTTERLLYSPGLEGVIAGESTLCQVDEGEAGLRYRGYAIGDLAEWSRFEEVAHLLLIGHLPTQNELDSFSIRLRSHRVLPEPVQRFVDRLQPGLHPMDVLRTGISLLGLSDPDAQDGSHEANLRKSMRLLSQIPLLIAHSYRVMSGTSTQKQDESPDFAQHLLHLVAGHKHGDIGAAMAQVLNVSLILYAEHEFNASTFAARVTASTLTDLHGAITAAVATLKGPLHGGANEAVASMLIEIGSPERAEAWVREALAQKRRVMGFGHRVLRQGDARSAIIQRHAERLSHLCGDHSWYDIASTIHRIMREEKGLHPNLDFYTAVAYLLMGIPRELSTPLFVCSRITGWCAHVMEQQEHNRLIRPRALYTGPAPRTYEPLDRRP</sequence>
<feature type="active site" evidence="7">
    <location>
        <position position="328"/>
    </location>
</feature>
<dbReference type="HOGENOM" id="CLU_025068_2_1_0"/>
<dbReference type="InterPro" id="IPR016142">
    <property type="entry name" value="Citrate_synth-like_lrg_a-sub"/>
</dbReference>
<evidence type="ECO:0000256" key="3">
    <source>
        <dbReference type="ARBA" id="ARBA00022532"/>
    </source>
</evidence>
<dbReference type="eggNOG" id="COG0372">
    <property type="taxonomic scope" value="Bacteria"/>
</dbReference>
<evidence type="ECO:0000313" key="9">
    <source>
        <dbReference type="Proteomes" id="UP000001660"/>
    </source>
</evidence>
<dbReference type="Gene3D" id="1.10.580.10">
    <property type="entry name" value="Citrate Synthase, domain 1"/>
    <property type="match status" value="1"/>
</dbReference>
<evidence type="ECO:0000256" key="2">
    <source>
        <dbReference type="ARBA" id="ARBA00010566"/>
    </source>
</evidence>
<dbReference type="InterPro" id="IPR036969">
    <property type="entry name" value="Citrate_synthase_sf"/>
</dbReference>
<keyword evidence="3" id="KW-0816">Tricarboxylic acid cycle</keyword>
<dbReference type="STRING" id="330214.NIDE3127"/>
<dbReference type="PANTHER" id="PTHR11739:SF4">
    <property type="entry name" value="CITRATE SYNTHASE, PEROXISOMAL"/>
    <property type="match status" value="1"/>
</dbReference>
<evidence type="ECO:0000256" key="1">
    <source>
        <dbReference type="ARBA" id="ARBA00004751"/>
    </source>
</evidence>
<gene>
    <name evidence="8" type="primary">prpC</name>
    <name evidence="8" type="ORF">NIDE3127</name>
</gene>
<keyword evidence="9" id="KW-1185">Reference proteome</keyword>
<evidence type="ECO:0000256" key="6">
    <source>
        <dbReference type="PIRNR" id="PIRNR001369"/>
    </source>
</evidence>
<dbReference type="GO" id="GO:0006099">
    <property type="term" value="P:tricarboxylic acid cycle"/>
    <property type="evidence" value="ECO:0007669"/>
    <property type="project" value="UniProtKB-UniPathway"/>
</dbReference>
<dbReference type="Proteomes" id="UP000001660">
    <property type="component" value="Chromosome"/>
</dbReference>
<dbReference type="GO" id="GO:0005737">
    <property type="term" value="C:cytoplasm"/>
    <property type="evidence" value="ECO:0007669"/>
    <property type="project" value="InterPro"/>
</dbReference>
<keyword evidence="8" id="KW-0012">Acyltransferase</keyword>
<comment type="catalytic activity">
    <reaction evidence="5">
        <text>oxaloacetate + acetyl-CoA + H2O = citrate + CoA + H(+)</text>
        <dbReference type="Rhea" id="RHEA:16845"/>
        <dbReference type="ChEBI" id="CHEBI:15377"/>
        <dbReference type="ChEBI" id="CHEBI:15378"/>
        <dbReference type="ChEBI" id="CHEBI:16452"/>
        <dbReference type="ChEBI" id="CHEBI:16947"/>
        <dbReference type="ChEBI" id="CHEBI:57287"/>
        <dbReference type="ChEBI" id="CHEBI:57288"/>
        <dbReference type="EC" id="2.3.3.16"/>
    </reaction>
</comment>
<accession>D8PHT4</accession>
<protein>
    <recommendedName>
        <fullName evidence="6">Citrate synthase</fullName>
    </recommendedName>
</protein>
<comment type="pathway">
    <text evidence="1">Carbohydrate metabolism; tricarboxylic acid cycle; isocitrate from oxaloacetate: step 1/2.</text>
</comment>
<dbReference type="Gene3D" id="1.10.230.10">
    <property type="entry name" value="Cytochrome P450-Terp, domain 2"/>
    <property type="match status" value="1"/>
</dbReference>
<feature type="active site" evidence="7">
    <location>
        <position position="277"/>
    </location>
</feature>
<dbReference type="PANTHER" id="PTHR11739">
    <property type="entry name" value="CITRATE SYNTHASE"/>
    <property type="match status" value="1"/>
</dbReference>
<dbReference type="InterPro" id="IPR016143">
    <property type="entry name" value="Citrate_synth-like_sm_a-sub"/>
</dbReference>
<evidence type="ECO:0000313" key="8">
    <source>
        <dbReference type="EMBL" id="CBK42821.1"/>
    </source>
</evidence>
<dbReference type="EMBL" id="FP929003">
    <property type="protein sequence ID" value="CBK42821.1"/>
    <property type="molecule type" value="Genomic_DNA"/>
</dbReference>
<dbReference type="InterPro" id="IPR002020">
    <property type="entry name" value="Citrate_synthase"/>
</dbReference>
<comment type="similarity">
    <text evidence="2 6">Belongs to the citrate synthase family.</text>
</comment>
<dbReference type="UniPathway" id="UPA00223"/>
<reference evidence="8 9" key="1">
    <citation type="journal article" date="2010" name="Proc. Natl. Acad. Sci. U.S.A.">
        <title>A Nitrospira metagenome illuminates the physiology and evolution of globally important nitrite-oxidizing bacteria.</title>
        <authorList>
            <person name="Lucker S."/>
            <person name="Wagner M."/>
            <person name="Maixner F."/>
            <person name="Pelletier E."/>
            <person name="Koch H."/>
            <person name="Vacherie B."/>
            <person name="Rattei T."/>
            <person name="Sinninghe Damste J."/>
            <person name="Spieck E."/>
            <person name="Le Paslier D."/>
            <person name="Daims H."/>
        </authorList>
    </citation>
    <scope>NUCLEOTIDE SEQUENCE [LARGE SCALE GENOMIC DNA]</scope>
</reference>
<evidence type="ECO:0000256" key="5">
    <source>
        <dbReference type="ARBA" id="ARBA00049288"/>
    </source>
</evidence>